<comment type="catalytic activity">
    <reaction evidence="12">
        <text>N-acetyl-D-glucosamine 6-phosphate + H2O = D-glucosamine 6-phosphate + acetate</text>
        <dbReference type="Rhea" id="RHEA:22936"/>
        <dbReference type="ChEBI" id="CHEBI:15377"/>
        <dbReference type="ChEBI" id="CHEBI:30089"/>
        <dbReference type="ChEBI" id="CHEBI:57513"/>
        <dbReference type="ChEBI" id="CHEBI:58725"/>
        <dbReference type="EC" id="3.5.1.25"/>
    </reaction>
</comment>
<evidence type="ECO:0000256" key="7">
    <source>
        <dbReference type="ARBA" id="ARBA00022723"/>
    </source>
</evidence>
<feature type="domain" description="Amino acid transporter transmembrane" evidence="14">
    <location>
        <begin position="472"/>
        <end position="881"/>
    </location>
</feature>
<dbReference type="Gene3D" id="3.20.20.140">
    <property type="entry name" value="Metal-dependent hydrolases"/>
    <property type="match status" value="1"/>
</dbReference>
<evidence type="ECO:0000256" key="9">
    <source>
        <dbReference type="ARBA" id="ARBA00022989"/>
    </source>
</evidence>
<dbReference type="OrthoDB" id="10264777at2759"/>
<dbReference type="InterPro" id="IPR011059">
    <property type="entry name" value="Metal-dep_hydrolase_composite"/>
</dbReference>
<evidence type="ECO:0000259" key="15">
    <source>
        <dbReference type="Pfam" id="PF01979"/>
    </source>
</evidence>
<feature type="transmembrane region" description="Helical" evidence="13">
    <location>
        <begin position="666"/>
        <end position="683"/>
    </location>
</feature>
<keyword evidence="6 13" id="KW-0812">Transmembrane</keyword>
<evidence type="ECO:0000256" key="4">
    <source>
        <dbReference type="ARBA" id="ARBA00011899"/>
    </source>
</evidence>
<comment type="similarity">
    <text evidence="3">Belongs to the metallo-dependent hydrolases superfamily. NagA family.</text>
</comment>
<evidence type="ECO:0000256" key="13">
    <source>
        <dbReference type="SAM" id="Phobius"/>
    </source>
</evidence>
<dbReference type="GO" id="GO:0019262">
    <property type="term" value="P:N-acetylneuraminate catabolic process"/>
    <property type="evidence" value="ECO:0007669"/>
    <property type="project" value="UniProtKB-ARBA"/>
</dbReference>
<dbReference type="GO" id="GO:0008448">
    <property type="term" value="F:N-acetylglucosamine-6-phosphate deacetylase activity"/>
    <property type="evidence" value="ECO:0007669"/>
    <property type="project" value="UniProtKB-EC"/>
</dbReference>
<comment type="cofactor">
    <cofactor evidence="1">
        <name>a divalent metal cation</name>
        <dbReference type="ChEBI" id="CHEBI:60240"/>
    </cofactor>
</comment>
<dbReference type="GO" id="GO:0106279">
    <property type="term" value="P:negative regulation of UDP-N-acetylglucosamine biosynthetic process"/>
    <property type="evidence" value="ECO:0007669"/>
    <property type="project" value="UniProtKB-ARBA"/>
</dbReference>
<dbReference type="Gene3D" id="2.30.40.10">
    <property type="entry name" value="Urease, subunit C, domain 1"/>
    <property type="match status" value="1"/>
</dbReference>
<feature type="transmembrane region" description="Helical" evidence="13">
    <location>
        <begin position="748"/>
        <end position="772"/>
    </location>
</feature>
<dbReference type="PANTHER" id="PTHR11113:SF14">
    <property type="entry name" value="N-ACETYLGLUCOSAMINE-6-PHOSPHATE DEACETYLASE"/>
    <property type="match status" value="1"/>
</dbReference>
<dbReference type="PANTHER" id="PTHR11113">
    <property type="entry name" value="N-ACETYLGLUCOSAMINE-6-PHOSPHATE DEACETYLASE"/>
    <property type="match status" value="1"/>
</dbReference>
<evidence type="ECO:0000313" key="17">
    <source>
        <dbReference type="Proteomes" id="UP000218231"/>
    </source>
</evidence>
<dbReference type="GO" id="GO:0016020">
    <property type="term" value="C:membrane"/>
    <property type="evidence" value="ECO:0007669"/>
    <property type="project" value="UniProtKB-SubCell"/>
</dbReference>
<accession>A0A2A2KT93</accession>
<dbReference type="GO" id="GO:0046872">
    <property type="term" value="F:metal ion binding"/>
    <property type="evidence" value="ECO:0007669"/>
    <property type="project" value="UniProtKB-KW"/>
</dbReference>
<dbReference type="AlphaFoldDB" id="A0A2A2KT93"/>
<keyword evidence="7" id="KW-0479">Metal-binding</keyword>
<dbReference type="STRING" id="2018661.A0A2A2KT93"/>
<proteinExistence type="inferred from homology"/>
<dbReference type="CDD" id="cd00854">
    <property type="entry name" value="NagA"/>
    <property type="match status" value="1"/>
</dbReference>
<keyword evidence="8" id="KW-0378">Hydrolase</keyword>
<keyword evidence="9 13" id="KW-1133">Transmembrane helix</keyword>
<dbReference type="GO" id="GO:0006046">
    <property type="term" value="P:N-acetylglucosamine catabolic process"/>
    <property type="evidence" value="ECO:0007669"/>
    <property type="project" value="TreeGrafter"/>
</dbReference>
<comment type="subcellular location">
    <subcellularLocation>
        <location evidence="2">Membrane</location>
    </subcellularLocation>
</comment>
<comment type="caution">
    <text evidence="16">The sequence shown here is derived from an EMBL/GenBank/DDBJ whole genome shotgun (WGS) entry which is preliminary data.</text>
</comment>
<evidence type="ECO:0000256" key="5">
    <source>
        <dbReference type="ARBA" id="ARBA00018029"/>
    </source>
</evidence>
<feature type="transmembrane region" description="Helical" evidence="13">
    <location>
        <begin position="564"/>
        <end position="588"/>
    </location>
</feature>
<dbReference type="NCBIfam" id="TIGR00221">
    <property type="entry name" value="nagA"/>
    <property type="match status" value="1"/>
</dbReference>
<organism evidence="16 17">
    <name type="scientific">Diploscapter pachys</name>
    <dbReference type="NCBI Taxonomy" id="2018661"/>
    <lineage>
        <taxon>Eukaryota</taxon>
        <taxon>Metazoa</taxon>
        <taxon>Ecdysozoa</taxon>
        <taxon>Nematoda</taxon>
        <taxon>Chromadorea</taxon>
        <taxon>Rhabditida</taxon>
        <taxon>Rhabditina</taxon>
        <taxon>Rhabditomorpha</taxon>
        <taxon>Rhabditoidea</taxon>
        <taxon>Rhabditidae</taxon>
        <taxon>Diploscapter</taxon>
    </lineage>
</organism>
<dbReference type="InterPro" id="IPR032466">
    <property type="entry name" value="Metal_Hydrolase"/>
</dbReference>
<feature type="domain" description="Amidohydrolase-related" evidence="15">
    <location>
        <begin position="69"/>
        <end position="410"/>
    </location>
</feature>
<keyword evidence="11" id="KW-0119">Carbohydrate metabolism</keyword>
<feature type="transmembrane region" description="Helical" evidence="13">
    <location>
        <begin position="633"/>
        <end position="654"/>
    </location>
</feature>
<evidence type="ECO:0000256" key="6">
    <source>
        <dbReference type="ARBA" id="ARBA00022692"/>
    </source>
</evidence>
<dbReference type="SUPFAM" id="SSF51338">
    <property type="entry name" value="Composite domain of metallo-dependent hydrolases"/>
    <property type="match status" value="1"/>
</dbReference>
<dbReference type="SUPFAM" id="SSF51556">
    <property type="entry name" value="Metallo-dependent hydrolases"/>
    <property type="match status" value="1"/>
</dbReference>
<protein>
    <recommendedName>
        <fullName evidence="5">N-acetylglucosamine-6-phosphate deacetylase</fullName>
        <ecNumber evidence="4">3.5.1.25</ecNumber>
    </recommendedName>
</protein>
<reference evidence="16 17" key="1">
    <citation type="journal article" date="2017" name="Curr. Biol.">
        <title>Genome architecture and evolution of a unichromosomal asexual nematode.</title>
        <authorList>
            <person name="Fradin H."/>
            <person name="Zegar C."/>
            <person name="Gutwein M."/>
            <person name="Lucas J."/>
            <person name="Kovtun M."/>
            <person name="Corcoran D."/>
            <person name="Baugh L.R."/>
            <person name="Kiontke K."/>
            <person name="Gunsalus K."/>
            <person name="Fitch D.H."/>
            <person name="Piano F."/>
        </authorList>
    </citation>
    <scope>NUCLEOTIDE SEQUENCE [LARGE SCALE GENOMIC DNA]</scope>
    <source>
        <strain evidence="16">PF1309</strain>
    </source>
</reference>
<keyword evidence="17" id="KW-1185">Reference proteome</keyword>
<gene>
    <name evidence="16" type="ORF">WR25_11657</name>
</gene>
<evidence type="ECO:0000259" key="14">
    <source>
        <dbReference type="Pfam" id="PF01490"/>
    </source>
</evidence>
<dbReference type="Pfam" id="PF01979">
    <property type="entry name" value="Amidohydro_1"/>
    <property type="match status" value="1"/>
</dbReference>
<feature type="transmembrane region" description="Helical" evidence="13">
    <location>
        <begin position="608"/>
        <end position="626"/>
    </location>
</feature>
<feature type="transmembrane region" description="Helical" evidence="13">
    <location>
        <begin position="503"/>
        <end position="525"/>
    </location>
</feature>
<sequence length="898" mass="98435">MKKVKFNSSDLHEYPADCLVQFVNARVLRGGKLEFDHVWVKNGKIIDAMCVFFDERREADIQVDCEGQIICAGFIDLQINGGFGVDFSSFDGSAEEYSKGVNKAAHQLLAHGVTAFAPTVITSDPNIYKKILPLLPRRNGSASGASLLGVHLEGPFISLEKRGCHPPQFVRQFDANPVESIQQVYGGTENIAIVTLAPELNGAEEVIRYLASQGIVVSLGHSSAKLADGEKGISAGATILTHLFNAMKSYHHRDPGLIGLLTSKKIQIEKPMYYGIISDGFHTHDSALRIAHKTCPEGLILVTDAIVALGMGDGIHKFGSQSIRVVGLNATIDGTDIAAGSVASMPLCVRRLIKAARCSLIDALLCATAKPADVLGLKSKGTIALNADADLVLINENIDVLSTYIGGKLVYSNNYSSALASLNFPMDSPGVNEENVGNDSPNRQIVRPIDADGESINDGRALVPPISRGEDVISPTRAIMTLSKSMFNAGCFSLPYAWKLGGLWVSFVMSFVIAGLNFYGNYILVKSSQHLAKKSERSALDYGHFAKKVCDFSDIRFLRNNSKAAMYVINVTILFYQLGMCSVAILFISDNMVNLLGDRIGGTRHEQMVIFATITLVFILMTNCFTDMRLVSLFALISSVFFALGSIVIMQYTIRQPNQWDKLPAYTNFTATIMSFGMSMYAFEGQTMILPIENKLDNPAVFLGPTGVLSTTMLICTAFMTALGFFGYTGFGDKTAPTITTNVPKDGLYSTVNVFLMIQSLLGNSVAMYVVYDMFQNGFRRKWTNRFPNCPKQVTDKGFRIFWVFVTYLMAIFLPHLEQMMSLVGVTAGTLCALIYPPMFEMITFWTDWKGLLTYRQRLLKISLNVVVIVLGVFFIIAGVYSNMIAIIDSFKTPLTIS</sequence>
<evidence type="ECO:0000256" key="2">
    <source>
        <dbReference type="ARBA" id="ARBA00004370"/>
    </source>
</evidence>
<dbReference type="InterPro" id="IPR013057">
    <property type="entry name" value="AA_transpt_TM"/>
</dbReference>
<dbReference type="Pfam" id="PF01490">
    <property type="entry name" value="Aa_trans"/>
    <property type="match status" value="1"/>
</dbReference>
<feature type="transmembrane region" description="Helical" evidence="13">
    <location>
        <begin position="823"/>
        <end position="843"/>
    </location>
</feature>
<feature type="transmembrane region" description="Helical" evidence="13">
    <location>
        <begin position="703"/>
        <end position="728"/>
    </location>
</feature>
<evidence type="ECO:0000256" key="1">
    <source>
        <dbReference type="ARBA" id="ARBA00001968"/>
    </source>
</evidence>
<dbReference type="EMBL" id="LIAE01007743">
    <property type="protein sequence ID" value="PAV77206.1"/>
    <property type="molecule type" value="Genomic_DNA"/>
</dbReference>
<keyword evidence="10 13" id="KW-0472">Membrane</keyword>
<dbReference type="Proteomes" id="UP000218231">
    <property type="component" value="Unassembled WGS sequence"/>
</dbReference>
<dbReference type="InterPro" id="IPR003764">
    <property type="entry name" value="GlcNAc_6-P_deAcase"/>
</dbReference>
<feature type="transmembrane region" description="Helical" evidence="13">
    <location>
        <begin position="864"/>
        <end position="888"/>
    </location>
</feature>
<evidence type="ECO:0000256" key="8">
    <source>
        <dbReference type="ARBA" id="ARBA00022801"/>
    </source>
</evidence>
<name>A0A2A2KT93_9BILA</name>
<dbReference type="EC" id="3.5.1.25" evidence="4"/>
<evidence type="ECO:0000313" key="16">
    <source>
        <dbReference type="EMBL" id="PAV77206.1"/>
    </source>
</evidence>
<evidence type="ECO:0000256" key="11">
    <source>
        <dbReference type="ARBA" id="ARBA00023277"/>
    </source>
</evidence>
<evidence type="ECO:0000256" key="10">
    <source>
        <dbReference type="ARBA" id="ARBA00023136"/>
    </source>
</evidence>
<evidence type="ECO:0000256" key="12">
    <source>
        <dbReference type="ARBA" id="ARBA00047647"/>
    </source>
</evidence>
<feature type="transmembrane region" description="Helical" evidence="13">
    <location>
        <begin position="801"/>
        <end position="817"/>
    </location>
</feature>
<dbReference type="InterPro" id="IPR006680">
    <property type="entry name" value="Amidohydro-rel"/>
</dbReference>
<evidence type="ECO:0000256" key="3">
    <source>
        <dbReference type="ARBA" id="ARBA00010716"/>
    </source>
</evidence>
<dbReference type="FunFam" id="3.20.20.140:FF:000023">
    <property type="entry name" value="N-acetylglucosamine-6-phosphate deacetylase"/>
    <property type="match status" value="1"/>
</dbReference>